<dbReference type="EMBL" id="CP002299">
    <property type="protein sequence ID" value="ADP80737.1"/>
    <property type="molecule type" value="Genomic_DNA"/>
</dbReference>
<dbReference type="RefSeq" id="WP_013423855.1">
    <property type="nucleotide sequence ID" value="NC_014666.1"/>
</dbReference>
<dbReference type="Pfam" id="PF19562">
    <property type="entry name" value="DUF6084"/>
    <property type="match status" value="1"/>
</dbReference>
<dbReference type="STRING" id="298654.FraEuI1c_2706"/>
<keyword evidence="3" id="KW-1185">Reference proteome</keyword>
<sequence>MAEFAFDCLDIQPEPYAASPTLAARLRVAETTGFSVQAIALRCQIRIEPATRGYRDDERELLRYLFGDPARWGRTMRAFPFATVSALVGSFVGSTEVQLRIPVSYDLEVAAGKYFHALRTGVIPLSLLFSGTVFGATLDRMQVEPVPWHLEASYRLPVTVWQRLMDAYFPGEAWVRLRRETIDAVARYKVAHAIPTWDDAISALLAGAGPDPAPAGAGDPSPAHAEGRSRREVTS</sequence>
<feature type="compositionally biased region" description="Low complexity" evidence="1">
    <location>
        <begin position="209"/>
        <end position="223"/>
    </location>
</feature>
<gene>
    <name evidence="2" type="ordered locus">FraEuI1c_2706</name>
</gene>
<accession>E3J6G1</accession>
<evidence type="ECO:0000313" key="3">
    <source>
        <dbReference type="Proteomes" id="UP000002484"/>
    </source>
</evidence>
<feature type="compositionally biased region" description="Basic and acidic residues" evidence="1">
    <location>
        <begin position="225"/>
        <end position="235"/>
    </location>
</feature>
<dbReference type="eggNOG" id="ENOG5030M2D">
    <property type="taxonomic scope" value="Bacteria"/>
</dbReference>
<proteinExistence type="predicted"/>
<dbReference type="HOGENOM" id="CLU_1155880_0_0_11"/>
<organism evidence="2 3">
    <name type="scientific">Pseudofrankia inefficax (strain DSM 45817 / CECT 9037 / DDB 130130 / EuI1c)</name>
    <name type="common">Frankia inefficax</name>
    <dbReference type="NCBI Taxonomy" id="298654"/>
    <lineage>
        <taxon>Bacteria</taxon>
        <taxon>Bacillati</taxon>
        <taxon>Actinomycetota</taxon>
        <taxon>Actinomycetes</taxon>
        <taxon>Frankiales</taxon>
        <taxon>Frankiaceae</taxon>
        <taxon>Pseudofrankia</taxon>
    </lineage>
</organism>
<dbReference type="AlphaFoldDB" id="E3J6G1"/>
<feature type="region of interest" description="Disordered" evidence="1">
    <location>
        <begin position="209"/>
        <end position="235"/>
    </location>
</feature>
<name>E3J6G1_PSEI1</name>
<reference evidence="2 3" key="1">
    <citation type="submission" date="2010-10" db="EMBL/GenBank/DDBJ databases">
        <title>Complete sequence of Frankia sp. EuI1c.</title>
        <authorList>
            <consortium name="US DOE Joint Genome Institute"/>
            <person name="Lucas S."/>
            <person name="Copeland A."/>
            <person name="Lapidus A."/>
            <person name="Cheng J.-F."/>
            <person name="Bruce D."/>
            <person name="Goodwin L."/>
            <person name="Pitluck S."/>
            <person name="Chertkov O."/>
            <person name="Detter J.C."/>
            <person name="Han C."/>
            <person name="Tapia R."/>
            <person name="Land M."/>
            <person name="Hauser L."/>
            <person name="Jeffries C."/>
            <person name="Kyrpides N."/>
            <person name="Ivanova N."/>
            <person name="Mikhailova N."/>
            <person name="Beauchemin N."/>
            <person name="Sen A."/>
            <person name="Sur S.A."/>
            <person name="Gtari M."/>
            <person name="Wall L."/>
            <person name="Tisa L."/>
            <person name="Woyke T."/>
        </authorList>
    </citation>
    <scope>NUCLEOTIDE SEQUENCE [LARGE SCALE GENOMIC DNA]</scope>
    <source>
        <strain evidence="3">DSM 45817 / CECT 9037 / EuI1c</strain>
    </source>
</reference>
<dbReference type="Proteomes" id="UP000002484">
    <property type="component" value="Chromosome"/>
</dbReference>
<dbReference type="InParanoid" id="E3J6G1"/>
<protein>
    <submittedName>
        <fullName evidence="2">Uncharacterized protein</fullName>
    </submittedName>
</protein>
<dbReference type="InterPro" id="IPR045730">
    <property type="entry name" value="DUF6084"/>
</dbReference>
<dbReference type="KEGG" id="fri:FraEuI1c_2706"/>
<evidence type="ECO:0000313" key="2">
    <source>
        <dbReference type="EMBL" id="ADP80737.1"/>
    </source>
</evidence>
<evidence type="ECO:0000256" key="1">
    <source>
        <dbReference type="SAM" id="MobiDB-lite"/>
    </source>
</evidence>